<accession>A6J3E8</accession>
<dbReference type="AlphaFoldDB" id="A6J3E8"/>
<dbReference type="EMBL" id="CH473974">
    <property type="protein sequence ID" value="EDL76430.1"/>
    <property type="molecule type" value="Genomic_DNA"/>
</dbReference>
<protein>
    <submittedName>
        <fullName evidence="1">RCG49528</fullName>
    </submittedName>
</protein>
<proteinExistence type="predicted"/>
<name>A6J3E8_RAT</name>
<gene>
    <name evidence="1" type="ORF">rCG_49528</name>
</gene>
<evidence type="ECO:0000313" key="2">
    <source>
        <dbReference type="Proteomes" id="UP000234681"/>
    </source>
</evidence>
<reference evidence="2" key="1">
    <citation type="submission" date="2005-09" db="EMBL/GenBank/DDBJ databases">
        <authorList>
            <person name="Mural R.J."/>
            <person name="Li P.W."/>
            <person name="Adams M.D."/>
            <person name="Amanatides P.G."/>
            <person name="Baden-Tillson H."/>
            <person name="Barnstead M."/>
            <person name="Chin S.H."/>
            <person name="Dew I."/>
            <person name="Evans C.A."/>
            <person name="Ferriera S."/>
            <person name="Flanigan M."/>
            <person name="Fosler C."/>
            <person name="Glodek A."/>
            <person name="Gu Z."/>
            <person name="Holt R.A."/>
            <person name="Jennings D."/>
            <person name="Kraft C.L."/>
            <person name="Lu F."/>
            <person name="Nguyen T."/>
            <person name="Nusskern D.R."/>
            <person name="Pfannkoch C.M."/>
            <person name="Sitter C."/>
            <person name="Sutton G.G."/>
            <person name="Venter J.C."/>
            <person name="Wang Z."/>
            <person name="Woodage T."/>
            <person name="Zheng X.H."/>
            <person name="Zhong F."/>
        </authorList>
    </citation>
    <scope>NUCLEOTIDE SEQUENCE [LARGE SCALE GENOMIC DNA]</scope>
    <source>
        <strain>BN</strain>
        <strain evidence="2">Sprague-Dawley</strain>
    </source>
</reference>
<dbReference type="Proteomes" id="UP000234681">
    <property type="component" value="Chromosome 18"/>
</dbReference>
<sequence length="90" mass="10159">MLALRGAEGEYLLLLRAPRPQILNFSAPLSSCLYKRQEAACFFHPSIGVESHVISVSWTWSRGWMQHGLSKTETAWQRDLGGLAYLFPAH</sequence>
<evidence type="ECO:0000313" key="1">
    <source>
        <dbReference type="EMBL" id="EDL76430.1"/>
    </source>
</evidence>
<organism evidence="1 2">
    <name type="scientific">Rattus norvegicus</name>
    <name type="common">Rat</name>
    <dbReference type="NCBI Taxonomy" id="10116"/>
    <lineage>
        <taxon>Eukaryota</taxon>
        <taxon>Metazoa</taxon>
        <taxon>Chordata</taxon>
        <taxon>Craniata</taxon>
        <taxon>Vertebrata</taxon>
        <taxon>Euteleostomi</taxon>
        <taxon>Mammalia</taxon>
        <taxon>Eutheria</taxon>
        <taxon>Euarchontoglires</taxon>
        <taxon>Glires</taxon>
        <taxon>Rodentia</taxon>
        <taxon>Myomorpha</taxon>
        <taxon>Muroidea</taxon>
        <taxon>Muridae</taxon>
        <taxon>Murinae</taxon>
        <taxon>Rattus</taxon>
    </lineage>
</organism>